<accession>A0A0B8Q9E4</accession>
<accession>A0A0B8PLF0</accession>
<reference evidence="3 4" key="3">
    <citation type="submission" date="2015-01" db="EMBL/GenBank/DDBJ databases">
        <authorList>
            <consortium name="NBRP consortium"/>
            <person name="Sawabe T."/>
            <person name="Meirelles P."/>
            <person name="Feng G."/>
            <person name="Sayaka M."/>
            <person name="Hattori M."/>
            <person name="Ohkuma M."/>
        </authorList>
    </citation>
    <scope>NUCLEOTIDE SEQUENCE [LARGE SCALE GENOMIC DNA]</scope>
    <source>
        <strain evidence="3">JCM 19241</strain>
        <strain evidence="1 4">JCM19232</strain>
        <strain evidence="2">JCM19241</strain>
    </source>
</reference>
<proteinExistence type="predicted"/>
<dbReference type="EMBL" id="BBSC01000005">
    <property type="protein sequence ID" value="GAM76285.1"/>
    <property type="molecule type" value="Genomic_DNA"/>
</dbReference>
<dbReference type="Proteomes" id="UP000031666">
    <property type="component" value="Unassembled WGS sequence"/>
</dbReference>
<sequence>MIRAILGEDDKEICAQVKSKRLRQDIKTAIYASFMLLNAEKMMLLQ</sequence>
<dbReference type="Proteomes" id="UP000031670">
    <property type="component" value="Unassembled WGS sequence"/>
</dbReference>
<dbReference type="AlphaFoldDB" id="A0A0B8Q9E4"/>
<gene>
    <name evidence="1" type="ORF">JCM19232_4899</name>
    <name evidence="2" type="ORF">JCM19241_583</name>
</gene>
<dbReference type="STRING" id="1481914.JCM19241_583"/>
<evidence type="ECO:0000313" key="3">
    <source>
        <dbReference type="Proteomes" id="UP000031666"/>
    </source>
</evidence>
<dbReference type="EMBL" id="BBSA01000021">
    <property type="protein sequence ID" value="GAM65552.1"/>
    <property type="molecule type" value="Genomic_DNA"/>
</dbReference>
<evidence type="ECO:0000313" key="1">
    <source>
        <dbReference type="EMBL" id="GAM65552.1"/>
    </source>
</evidence>
<reference evidence="2 3" key="2">
    <citation type="submission" date="2015-01" db="EMBL/GenBank/DDBJ databases">
        <title>Vibrio sp. C94 JCM 19241 whole genome shotgun sequence.</title>
        <authorList>
            <person name="Sawabe T."/>
            <person name="Meirelles P."/>
            <person name="Feng G."/>
            <person name="Sayaka M."/>
            <person name="Hattori M."/>
            <person name="Ohkuma M."/>
        </authorList>
    </citation>
    <scope>NUCLEOTIDE SEQUENCE [LARGE SCALE GENOMIC DNA]</scope>
    <source>
        <strain evidence="3">JCM 19241</strain>
        <strain evidence="2">JCM19241</strain>
    </source>
</reference>
<name>A0A0B8Q9E4_9VIBR</name>
<evidence type="ECO:0000313" key="4">
    <source>
        <dbReference type="Proteomes" id="UP000031670"/>
    </source>
</evidence>
<reference evidence="1 4" key="1">
    <citation type="submission" date="2015-01" db="EMBL/GenBank/DDBJ databases">
        <title>Vibrio sp. C5 JCM 19232 whole genome shotgun sequence.</title>
        <authorList>
            <person name="Sawabe T."/>
            <person name="Meirelles P."/>
            <person name="Feng G."/>
            <person name="Sayaka M."/>
            <person name="Hattori M."/>
            <person name="Ohkuma M."/>
        </authorList>
    </citation>
    <scope>NUCLEOTIDE SEQUENCE [LARGE SCALE GENOMIC DNA]</scope>
    <source>
        <strain evidence="1 4">JCM19232</strain>
    </source>
</reference>
<comment type="caution">
    <text evidence="2">The sequence shown here is derived from an EMBL/GenBank/DDBJ whole genome shotgun (WGS) entry which is preliminary data.</text>
</comment>
<evidence type="ECO:0000313" key="2">
    <source>
        <dbReference type="EMBL" id="GAM76285.1"/>
    </source>
</evidence>
<protein>
    <submittedName>
        <fullName evidence="2">Uncharacterized protein</fullName>
    </submittedName>
</protein>
<organism evidence="2 3">
    <name type="scientific">Vibrio ishigakensis</name>
    <dbReference type="NCBI Taxonomy" id="1481914"/>
    <lineage>
        <taxon>Bacteria</taxon>
        <taxon>Pseudomonadati</taxon>
        <taxon>Pseudomonadota</taxon>
        <taxon>Gammaproteobacteria</taxon>
        <taxon>Vibrionales</taxon>
        <taxon>Vibrionaceae</taxon>
        <taxon>Vibrio</taxon>
    </lineage>
</organism>